<accession>A0A7W7N431</accession>
<feature type="domain" description="HTH tetR-type" evidence="5">
    <location>
        <begin position="9"/>
        <end position="70"/>
    </location>
</feature>
<keyword evidence="2 4" id="KW-0238">DNA-binding</keyword>
<dbReference type="PANTHER" id="PTHR30055:SF234">
    <property type="entry name" value="HTH-TYPE TRANSCRIPTIONAL REGULATOR BETI"/>
    <property type="match status" value="1"/>
</dbReference>
<keyword evidence="3" id="KW-0804">Transcription</keyword>
<dbReference type="InterPro" id="IPR009057">
    <property type="entry name" value="Homeodomain-like_sf"/>
</dbReference>
<organism evidence="6 7">
    <name type="scientific">Brevundimonas bullata</name>
    <dbReference type="NCBI Taxonomy" id="13160"/>
    <lineage>
        <taxon>Bacteria</taxon>
        <taxon>Pseudomonadati</taxon>
        <taxon>Pseudomonadota</taxon>
        <taxon>Alphaproteobacteria</taxon>
        <taxon>Caulobacterales</taxon>
        <taxon>Caulobacteraceae</taxon>
        <taxon>Brevundimonas</taxon>
    </lineage>
</organism>
<protein>
    <submittedName>
        <fullName evidence="6">AcrR family transcriptional regulator</fullName>
    </submittedName>
</protein>
<dbReference type="PANTHER" id="PTHR30055">
    <property type="entry name" value="HTH-TYPE TRANSCRIPTIONAL REGULATOR RUTR"/>
    <property type="match status" value="1"/>
</dbReference>
<comment type="caution">
    <text evidence="6">The sequence shown here is derived from an EMBL/GenBank/DDBJ whole genome shotgun (WGS) entry which is preliminary data.</text>
</comment>
<evidence type="ECO:0000313" key="6">
    <source>
        <dbReference type="EMBL" id="MBB4797974.1"/>
    </source>
</evidence>
<sequence>MNRRQLAKAQTRARIIAAAQKVWAEPGSYEDGTIRVIATAAGMSTGAIFANFEGKEGLWREAMGYEPPIDSAAVRAALRAAAPRPVLAEAA</sequence>
<evidence type="ECO:0000256" key="4">
    <source>
        <dbReference type="PROSITE-ProRule" id="PRU00335"/>
    </source>
</evidence>
<dbReference type="PROSITE" id="PS50977">
    <property type="entry name" value="HTH_TETR_2"/>
    <property type="match status" value="1"/>
</dbReference>
<dbReference type="InterPro" id="IPR001647">
    <property type="entry name" value="HTH_TetR"/>
</dbReference>
<evidence type="ECO:0000256" key="2">
    <source>
        <dbReference type="ARBA" id="ARBA00023125"/>
    </source>
</evidence>
<dbReference type="InterPro" id="IPR050109">
    <property type="entry name" value="HTH-type_TetR-like_transc_reg"/>
</dbReference>
<reference evidence="6 7" key="1">
    <citation type="submission" date="2020-08" db="EMBL/GenBank/DDBJ databases">
        <title>Functional genomics of gut bacteria from endangered species of beetles.</title>
        <authorList>
            <person name="Carlos-Shanley C."/>
        </authorList>
    </citation>
    <scope>NUCLEOTIDE SEQUENCE [LARGE SCALE GENOMIC DNA]</scope>
    <source>
        <strain evidence="6 7">S00123</strain>
    </source>
</reference>
<dbReference type="GO" id="GO:0003700">
    <property type="term" value="F:DNA-binding transcription factor activity"/>
    <property type="evidence" value="ECO:0007669"/>
    <property type="project" value="TreeGrafter"/>
</dbReference>
<evidence type="ECO:0000256" key="1">
    <source>
        <dbReference type="ARBA" id="ARBA00023015"/>
    </source>
</evidence>
<evidence type="ECO:0000313" key="7">
    <source>
        <dbReference type="Proteomes" id="UP000539957"/>
    </source>
</evidence>
<evidence type="ECO:0000256" key="3">
    <source>
        <dbReference type="ARBA" id="ARBA00023163"/>
    </source>
</evidence>
<name>A0A7W7N431_9CAUL</name>
<gene>
    <name evidence="6" type="ORF">HNP32_001698</name>
</gene>
<proteinExistence type="predicted"/>
<dbReference type="AlphaFoldDB" id="A0A7W7N431"/>
<dbReference type="Proteomes" id="UP000539957">
    <property type="component" value="Unassembled WGS sequence"/>
</dbReference>
<dbReference type="Gene3D" id="1.10.357.10">
    <property type="entry name" value="Tetracycline Repressor, domain 2"/>
    <property type="match status" value="1"/>
</dbReference>
<keyword evidence="7" id="KW-1185">Reference proteome</keyword>
<evidence type="ECO:0000259" key="5">
    <source>
        <dbReference type="PROSITE" id="PS50977"/>
    </source>
</evidence>
<dbReference type="Pfam" id="PF00440">
    <property type="entry name" value="TetR_N"/>
    <property type="match status" value="1"/>
</dbReference>
<feature type="DNA-binding region" description="H-T-H motif" evidence="4">
    <location>
        <begin position="33"/>
        <end position="52"/>
    </location>
</feature>
<dbReference type="SUPFAM" id="SSF46689">
    <property type="entry name" value="Homeodomain-like"/>
    <property type="match status" value="1"/>
</dbReference>
<dbReference type="EMBL" id="JACHKY010000002">
    <property type="protein sequence ID" value="MBB4797974.1"/>
    <property type="molecule type" value="Genomic_DNA"/>
</dbReference>
<dbReference type="RefSeq" id="WP_184268954.1">
    <property type="nucleotide sequence ID" value="NZ_JACHKY010000002.1"/>
</dbReference>
<keyword evidence="1" id="KW-0805">Transcription regulation</keyword>
<dbReference type="GO" id="GO:0000976">
    <property type="term" value="F:transcription cis-regulatory region binding"/>
    <property type="evidence" value="ECO:0007669"/>
    <property type="project" value="TreeGrafter"/>
</dbReference>